<keyword evidence="2" id="KW-1185">Reference proteome</keyword>
<dbReference type="Proteomes" id="UP000000496">
    <property type="component" value="Chromosome gsn.131"/>
</dbReference>
<accession>F8L3S8</accession>
<dbReference type="eggNOG" id="COG3468">
    <property type="taxonomic scope" value="Bacteria"/>
</dbReference>
<evidence type="ECO:0000313" key="2">
    <source>
        <dbReference type="Proteomes" id="UP000000496"/>
    </source>
</evidence>
<dbReference type="EMBL" id="FR872582">
    <property type="protein sequence ID" value="CCB89948.1"/>
    <property type="molecule type" value="Genomic_DNA"/>
</dbReference>
<evidence type="ECO:0000313" key="1">
    <source>
        <dbReference type="EMBL" id="CCB89948.1"/>
    </source>
</evidence>
<reference evidence="1 2" key="2">
    <citation type="journal article" date="2011" name="Mol. Biol. Evol.">
        <title>Unity in variety--the pan-genome of the Chlamydiae.</title>
        <authorList>
            <person name="Collingro A."/>
            <person name="Tischler P."/>
            <person name="Weinmaier T."/>
            <person name="Penz T."/>
            <person name="Heinz E."/>
            <person name="Brunham R.C."/>
            <person name="Read T.D."/>
            <person name="Bavoil P.M."/>
            <person name="Sachse K."/>
            <person name="Kahane S."/>
            <person name="Friedman M.G."/>
            <person name="Rattei T."/>
            <person name="Myers G.S."/>
            <person name="Horn M."/>
        </authorList>
    </citation>
    <scope>NUCLEOTIDE SEQUENCE [LARGE SCALE GENOMIC DNA]</scope>
    <source>
        <strain evidence="2">ATCC VR-1471 / Z</strain>
    </source>
</reference>
<name>F8L3S8_SIMNZ</name>
<gene>
    <name evidence="1" type="ordered locus">SNE_A20710</name>
</gene>
<dbReference type="InterPro" id="IPR007825">
    <property type="entry name" value="Major_OMP_Legionella"/>
</dbReference>
<protein>
    <submittedName>
        <fullName evidence="1">MOMP-like family protein</fullName>
    </submittedName>
</protein>
<dbReference type="AlphaFoldDB" id="F8L3S8"/>
<sequence>MEDRITELEKEMQEVGVTNPQGTFGAGFTFAGTEGANGWYIWIDPLYWHAKAGATEYAYSDKTVSVFVDQNDYFLRPPIEGRVKDDAFGWDWGLRVGLGSYFFHDNWDVNINYTWFESNDSSGTTKIEPSATISLKLPDSVPWRHARSHHDLNYNNVNLEIGREYFLSRTISARPEIGLKSSWLYDRQNVRYSEIFFPNLPQFSNINGKMKDKSVMWGLGPRMGVTVNGYIGDGFSLVGRITGALLYSYTRSSMSAGIDVNIPNVNLPAPIRMHLRSTEHHFVPTAQMMLGLIWETYINDKRQHITLGAGYEVEYFWRANQTLLAGDTTTSLDFSLPRRLSVSKASEDIMFYGLTLKARLDF</sequence>
<reference key="1">
    <citation type="journal article" date="2011" name="Mol. Biol. Evol.">
        <title>Unity in variety -- the pan-genome of the Chlamydiae.</title>
        <authorList>
            <person name="Collingro A."/>
            <person name="Tischler P."/>
            <person name="Weinmaier T."/>
            <person name="Penz T."/>
            <person name="Heinz E."/>
            <person name="Brunham R.C."/>
            <person name="Read T.D."/>
            <person name="Bavoil P.M."/>
            <person name="Sachse K."/>
            <person name="Kahane S."/>
            <person name="Friedman M.G."/>
            <person name="Rattei T."/>
            <person name="Myers G.S.A."/>
            <person name="Horn M."/>
        </authorList>
    </citation>
    <scope>NUCLEOTIDE SEQUENCE</scope>
    <source>
        <strain>Z</strain>
    </source>
</reference>
<dbReference type="Pfam" id="PF05150">
    <property type="entry name" value="Legionella_OMP"/>
    <property type="match status" value="1"/>
</dbReference>
<organism evidence="1 2">
    <name type="scientific">Simkania negevensis (strain ATCC VR-1471 / DSM 27360 / Z)</name>
    <dbReference type="NCBI Taxonomy" id="331113"/>
    <lineage>
        <taxon>Bacteria</taxon>
        <taxon>Pseudomonadati</taxon>
        <taxon>Chlamydiota</taxon>
        <taxon>Chlamydiia</taxon>
        <taxon>Parachlamydiales</taxon>
        <taxon>Simkaniaceae</taxon>
        <taxon>Simkania</taxon>
    </lineage>
</organism>
<dbReference type="HOGENOM" id="CLU_059550_0_0_0"/>
<proteinExistence type="predicted"/>
<dbReference type="KEGG" id="sng:SNE_A20710"/>